<protein>
    <submittedName>
        <fullName evidence="2">Uncharacterized protein involved in cytokinesis, contains TGc (Transglutaminase/protease-like) domain</fullName>
    </submittedName>
</protein>
<dbReference type="Proteomes" id="UP000095746">
    <property type="component" value="Unassembled WGS sequence"/>
</dbReference>
<dbReference type="Gene3D" id="3.10.620.30">
    <property type="match status" value="1"/>
</dbReference>
<accession>A0A174EXR5</accession>
<dbReference type="Pfam" id="PF01841">
    <property type="entry name" value="Transglut_core"/>
    <property type="match status" value="1"/>
</dbReference>
<organism evidence="2 3">
    <name type="scientific">Flavonifractor plautii</name>
    <name type="common">Fusobacterium plautii</name>
    <dbReference type="NCBI Taxonomy" id="292800"/>
    <lineage>
        <taxon>Bacteria</taxon>
        <taxon>Bacillati</taxon>
        <taxon>Bacillota</taxon>
        <taxon>Clostridia</taxon>
        <taxon>Eubacteriales</taxon>
        <taxon>Oscillospiraceae</taxon>
        <taxon>Flavonifractor</taxon>
    </lineage>
</organism>
<gene>
    <name evidence="2" type="ORF">ERS852411_01498</name>
</gene>
<evidence type="ECO:0000313" key="3">
    <source>
        <dbReference type="Proteomes" id="UP000095746"/>
    </source>
</evidence>
<dbReference type="EMBL" id="CYZT01000087">
    <property type="protein sequence ID" value="CUO41336.1"/>
    <property type="molecule type" value="Genomic_DNA"/>
</dbReference>
<sequence length="512" mass="57006">MAEFNLFTDGTSNVLAYTSPIREEGVTDNTRFSISIDYFDVYDENGEKRDWSKLTYTILHEYGHVLLEDETQVDLTVGRDTHDPAGFVEGAFRRAFYDAFWRELGVSGAGDYDRSPTHYVSRYGANYFHEDIADTFAVFVLGGEPGKNTVAEEKLRFFWRDPDMTALRSAVRENLGLEWPKRAGTSSSSPAPPVAATLEELEQKLMEAIVAVEQPPALACAAPVGSAELPMAVKNLYYSILSDHPEYKYAYDLTSEVGEDGLLRCKVSYMPYRTGAYPAGFQGIEVDGLDRLVEVARGGLSQESIPIRITEPTLTVDAMNRALQQVGGGWLLCQLSRDGTAITVTPQGGLSREEALNRLAQSECLARQVYEEIVTAEMGKAAQAEALYAYLTEQVRYDFRYYSQPGEMPYSATTAYGALHDHLAICGGYAQAFQMLLQQAEIPCITVSGKMGGENHMWVLAQVDGQWLYFDPTSDRGRVDYGFQYFGVGEDALLRYTWDREGARSLTEALFP</sequence>
<dbReference type="GO" id="GO:0006508">
    <property type="term" value="P:proteolysis"/>
    <property type="evidence" value="ECO:0007669"/>
    <property type="project" value="UniProtKB-KW"/>
</dbReference>
<keyword evidence="2" id="KW-0645">Protease</keyword>
<evidence type="ECO:0000259" key="1">
    <source>
        <dbReference type="SMART" id="SM00460"/>
    </source>
</evidence>
<dbReference type="SMART" id="SM00460">
    <property type="entry name" value="TGc"/>
    <property type="match status" value="1"/>
</dbReference>
<dbReference type="InterPro" id="IPR002931">
    <property type="entry name" value="Transglutaminase-like"/>
</dbReference>
<keyword evidence="2" id="KW-0378">Hydrolase</keyword>
<dbReference type="InterPro" id="IPR038765">
    <property type="entry name" value="Papain-like_cys_pep_sf"/>
</dbReference>
<reference evidence="2 3" key="1">
    <citation type="submission" date="2015-09" db="EMBL/GenBank/DDBJ databases">
        <authorList>
            <consortium name="Pathogen Informatics"/>
        </authorList>
    </citation>
    <scope>NUCLEOTIDE SEQUENCE [LARGE SCALE GENOMIC DNA]</scope>
    <source>
        <strain evidence="2 3">2789STDY5608854</strain>
    </source>
</reference>
<feature type="domain" description="Transglutaminase-like" evidence="1">
    <location>
        <begin position="418"/>
        <end position="474"/>
    </location>
</feature>
<proteinExistence type="predicted"/>
<dbReference type="SUPFAM" id="SSF54001">
    <property type="entry name" value="Cysteine proteinases"/>
    <property type="match status" value="1"/>
</dbReference>
<dbReference type="AlphaFoldDB" id="A0A174EXR5"/>
<dbReference type="GO" id="GO:0008233">
    <property type="term" value="F:peptidase activity"/>
    <property type="evidence" value="ECO:0007669"/>
    <property type="project" value="UniProtKB-KW"/>
</dbReference>
<name>A0A174EXR5_FLAPL</name>
<dbReference type="RefSeq" id="WP_270574367.1">
    <property type="nucleotide sequence ID" value="NZ_JAQCVV010000019.1"/>
</dbReference>
<evidence type="ECO:0000313" key="2">
    <source>
        <dbReference type="EMBL" id="CUO41336.1"/>
    </source>
</evidence>